<dbReference type="Proteomes" id="UP000238137">
    <property type="component" value="Unassembled WGS sequence"/>
</dbReference>
<dbReference type="RefSeq" id="WP_106691264.1">
    <property type="nucleotide sequence ID" value="NZ_PXNQ02000005.1"/>
</dbReference>
<evidence type="ECO:0000256" key="1">
    <source>
        <dbReference type="ARBA" id="ARBA00005854"/>
    </source>
</evidence>
<feature type="domain" description="D-isomer specific 2-hydroxyacid dehydrogenase catalytic" evidence="5">
    <location>
        <begin position="18"/>
        <end position="323"/>
    </location>
</feature>
<dbReference type="InterPro" id="IPR006139">
    <property type="entry name" value="D-isomer_2_OHA_DH_cat_dom"/>
</dbReference>
<dbReference type="InterPro" id="IPR029752">
    <property type="entry name" value="D-isomer_DH_CS1"/>
</dbReference>
<dbReference type="PANTHER" id="PTHR10996:SF283">
    <property type="entry name" value="GLYOXYLATE_HYDROXYPYRUVATE REDUCTASE B"/>
    <property type="match status" value="1"/>
</dbReference>
<dbReference type="OrthoDB" id="9793626at2"/>
<dbReference type="PROSITE" id="PS00671">
    <property type="entry name" value="D_2_HYDROXYACID_DH_3"/>
    <property type="match status" value="1"/>
</dbReference>
<dbReference type="InterPro" id="IPR050223">
    <property type="entry name" value="D-isomer_2-hydroxyacid_DH"/>
</dbReference>
<proteinExistence type="inferred from homology"/>
<dbReference type="GO" id="GO:0030267">
    <property type="term" value="F:glyoxylate reductase (NADPH) activity"/>
    <property type="evidence" value="ECO:0007669"/>
    <property type="project" value="TreeGrafter"/>
</dbReference>
<organism evidence="7 8">
    <name type="scientific">Paracoccus methylarcula</name>
    <dbReference type="NCBI Taxonomy" id="72022"/>
    <lineage>
        <taxon>Bacteria</taxon>
        <taxon>Pseudomonadati</taxon>
        <taxon>Pseudomonadota</taxon>
        <taxon>Alphaproteobacteria</taxon>
        <taxon>Rhodobacterales</taxon>
        <taxon>Paracoccaceae</taxon>
        <taxon>Paracoccus</taxon>
    </lineage>
</organism>
<dbReference type="GO" id="GO:0016618">
    <property type="term" value="F:hydroxypyruvate reductase [NAD(P)H] activity"/>
    <property type="evidence" value="ECO:0007669"/>
    <property type="project" value="TreeGrafter"/>
</dbReference>
<keyword evidence="8" id="KW-1185">Reference proteome</keyword>
<evidence type="ECO:0000256" key="3">
    <source>
        <dbReference type="ARBA" id="ARBA00023027"/>
    </source>
</evidence>
<dbReference type="FunFam" id="3.40.50.720:FF:000203">
    <property type="entry name" value="D-3-phosphoglycerate dehydrogenase (SerA)"/>
    <property type="match status" value="1"/>
</dbReference>
<evidence type="ECO:0000259" key="6">
    <source>
        <dbReference type="Pfam" id="PF02826"/>
    </source>
</evidence>
<dbReference type="InterPro" id="IPR029753">
    <property type="entry name" value="D-isomer_DH_CS"/>
</dbReference>
<dbReference type="EMBL" id="PXNQ02000005">
    <property type="protein sequence ID" value="RNF34734.1"/>
    <property type="molecule type" value="Genomic_DNA"/>
</dbReference>
<dbReference type="InterPro" id="IPR006140">
    <property type="entry name" value="D-isomer_DH_NAD-bd"/>
</dbReference>
<name>A0A3R7NXU6_9RHOB</name>
<dbReference type="PROSITE" id="PS00065">
    <property type="entry name" value="D_2_HYDROXYACID_DH_1"/>
    <property type="match status" value="1"/>
</dbReference>
<dbReference type="Pfam" id="PF02826">
    <property type="entry name" value="2-Hacid_dh_C"/>
    <property type="match status" value="1"/>
</dbReference>
<dbReference type="GO" id="GO:0005829">
    <property type="term" value="C:cytosol"/>
    <property type="evidence" value="ECO:0007669"/>
    <property type="project" value="TreeGrafter"/>
</dbReference>
<evidence type="ECO:0000313" key="8">
    <source>
        <dbReference type="Proteomes" id="UP000238137"/>
    </source>
</evidence>
<keyword evidence="3" id="KW-0520">NAD</keyword>
<evidence type="ECO:0000313" key="7">
    <source>
        <dbReference type="EMBL" id="RNF34734.1"/>
    </source>
</evidence>
<accession>A0A3R7NXU6</accession>
<evidence type="ECO:0000256" key="2">
    <source>
        <dbReference type="ARBA" id="ARBA00023002"/>
    </source>
</evidence>
<dbReference type="InterPro" id="IPR036291">
    <property type="entry name" value="NAD(P)-bd_dom_sf"/>
</dbReference>
<comment type="similarity">
    <text evidence="1 4">Belongs to the D-isomer specific 2-hydroxyacid dehydrogenase family.</text>
</comment>
<dbReference type="AlphaFoldDB" id="A0A3R7NXU6"/>
<dbReference type="Pfam" id="PF00389">
    <property type="entry name" value="2-Hacid_dh"/>
    <property type="match status" value="1"/>
</dbReference>
<keyword evidence="2 4" id="KW-0560">Oxidoreductase</keyword>
<gene>
    <name evidence="7" type="ORF">A7A09_010020</name>
</gene>
<reference evidence="7" key="1">
    <citation type="submission" date="2018-05" db="EMBL/GenBank/DDBJ databases">
        <title>Reclassification of Methylarcula marina and Methylarcula terricola as Paracoccus methylarcula sp.nov., comb.nov. and Paracoccus terricola comb.nov.</title>
        <authorList>
            <person name="Shmareva M.N."/>
            <person name="Doronina N.V."/>
            <person name="Vasilenko O.V."/>
            <person name="Tarlachkov S.V."/>
            <person name="Trotsenko Y.A."/>
        </authorList>
    </citation>
    <scope>NUCLEOTIDE SEQUENCE [LARGE SCALE GENOMIC DNA]</scope>
    <source>
        <strain evidence="7">VKM B-2159</strain>
    </source>
</reference>
<feature type="domain" description="D-isomer specific 2-hydroxyacid dehydrogenase NAD-binding" evidence="6">
    <location>
        <begin position="111"/>
        <end position="291"/>
    </location>
</feature>
<dbReference type="Gene3D" id="3.40.50.720">
    <property type="entry name" value="NAD(P)-binding Rossmann-like Domain"/>
    <property type="match status" value="2"/>
</dbReference>
<evidence type="ECO:0000256" key="4">
    <source>
        <dbReference type="RuleBase" id="RU003719"/>
    </source>
</evidence>
<comment type="caution">
    <text evidence="7">The sequence shown here is derived from an EMBL/GenBank/DDBJ whole genome shotgun (WGS) entry which is preliminary data.</text>
</comment>
<dbReference type="SUPFAM" id="SSF51735">
    <property type="entry name" value="NAD(P)-binding Rossmann-fold domains"/>
    <property type="match status" value="1"/>
</dbReference>
<dbReference type="GO" id="GO:0051287">
    <property type="term" value="F:NAD binding"/>
    <property type="evidence" value="ECO:0007669"/>
    <property type="project" value="InterPro"/>
</dbReference>
<dbReference type="PANTHER" id="PTHR10996">
    <property type="entry name" value="2-HYDROXYACID DEHYDROGENASE-RELATED"/>
    <property type="match status" value="1"/>
</dbReference>
<protein>
    <submittedName>
        <fullName evidence="7">D-glycerate dehydrogenase</fullName>
    </submittedName>
</protein>
<dbReference type="SUPFAM" id="SSF52283">
    <property type="entry name" value="Formate/glycerate dehydrogenase catalytic domain-like"/>
    <property type="match status" value="1"/>
</dbReference>
<sequence>MAKPKVLVTRRWPAAVEAQLSDLFDTDLNMSDKPLTPEDFKSALQNYDAVLPTVTDKIGAPALELAKPQTRILANYGVGYSHIDLDRVGRHGMVVTNTPDVLSECTADLAMTLMLMAARRAGEGERELRAGEWTGWRPTHLVGTKVSGKTLGIIGFGRIGQQMAKRAHHGFGMKIIAYNRSKVAPDILAQCDATQVDSIDELMPLCDFISLHCPGGAENRHLIDSRRLNLMRSDAFLINTARGEVIDEMALSQALWFETIGGAALDVFDGEPNINPALQNSDNLVMLPHLGSATREAREAMGFRVLDNLRDFFDGREPRDRVN</sequence>
<dbReference type="CDD" id="cd05301">
    <property type="entry name" value="GDH"/>
    <property type="match status" value="1"/>
</dbReference>
<evidence type="ECO:0000259" key="5">
    <source>
        <dbReference type="Pfam" id="PF00389"/>
    </source>
</evidence>